<name>A0A8X8GST3_9RHOB</name>
<dbReference type="InterPro" id="IPR023631">
    <property type="entry name" value="Amidase_dom"/>
</dbReference>
<organism evidence="2 3">
    <name type="scientific">Fertoeibacter niger</name>
    <dbReference type="NCBI Taxonomy" id="2656921"/>
    <lineage>
        <taxon>Bacteria</taxon>
        <taxon>Pseudomonadati</taxon>
        <taxon>Pseudomonadota</taxon>
        <taxon>Alphaproteobacteria</taxon>
        <taxon>Rhodobacterales</taxon>
        <taxon>Paracoccaceae</taxon>
        <taxon>Fertoeibacter</taxon>
    </lineage>
</organism>
<dbReference type="PROSITE" id="PS00571">
    <property type="entry name" value="AMIDASES"/>
    <property type="match status" value="1"/>
</dbReference>
<dbReference type="PANTHER" id="PTHR11895:SF176">
    <property type="entry name" value="AMIDASE AMID-RELATED"/>
    <property type="match status" value="1"/>
</dbReference>
<dbReference type="PANTHER" id="PTHR11895">
    <property type="entry name" value="TRANSAMIDASE"/>
    <property type="match status" value="1"/>
</dbReference>
<dbReference type="AlphaFoldDB" id="A0A8X8GST3"/>
<comment type="caution">
    <text evidence="2">The sequence shown here is derived from an EMBL/GenBank/DDBJ whole genome shotgun (WGS) entry which is preliminary data.</text>
</comment>
<evidence type="ECO:0000313" key="2">
    <source>
        <dbReference type="EMBL" id="NUB43704.1"/>
    </source>
</evidence>
<dbReference type="SUPFAM" id="SSF75304">
    <property type="entry name" value="Amidase signature (AS) enzymes"/>
    <property type="match status" value="1"/>
</dbReference>
<reference evidence="2" key="1">
    <citation type="submission" date="2020-05" db="EMBL/GenBank/DDBJ databases">
        <title>Fertoebacter nigrum gen. nov., sp. nov., a new member of the family Rhodobacteraceae.</title>
        <authorList>
            <person name="Szuroczki S."/>
            <person name="Abbaszade G."/>
            <person name="Buni D."/>
            <person name="Schumann P."/>
            <person name="Toth E."/>
        </authorList>
    </citation>
    <scope>NUCLEOTIDE SEQUENCE</scope>
    <source>
        <strain evidence="2">RG-N-1a</strain>
    </source>
</reference>
<dbReference type="RefSeq" id="WP_152824245.1">
    <property type="nucleotide sequence ID" value="NZ_WHUT02000002.1"/>
</dbReference>
<keyword evidence="3" id="KW-1185">Reference proteome</keyword>
<dbReference type="Gene3D" id="3.90.1300.10">
    <property type="entry name" value="Amidase signature (AS) domain"/>
    <property type="match status" value="1"/>
</dbReference>
<evidence type="ECO:0000259" key="1">
    <source>
        <dbReference type="Pfam" id="PF01425"/>
    </source>
</evidence>
<dbReference type="Pfam" id="PF01425">
    <property type="entry name" value="Amidase"/>
    <property type="match status" value="1"/>
</dbReference>
<protein>
    <submittedName>
        <fullName evidence="2">Amidase</fullName>
    </submittedName>
</protein>
<accession>A0A8X8GST3</accession>
<feature type="domain" description="Amidase" evidence="1">
    <location>
        <begin position="23"/>
        <end position="435"/>
    </location>
</feature>
<proteinExistence type="predicted"/>
<dbReference type="GO" id="GO:0003824">
    <property type="term" value="F:catalytic activity"/>
    <property type="evidence" value="ECO:0007669"/>
    <property type="project" value="InterPro"/>
</dbReference>
<dbReference type="InterPro" id="IPR036928">
    <property type="entry name" value="AS_sf"/>
</dbReference>
<sequence>MPDRSIAEAGAQMRAGRLTARALAEAHLDRIAAENPAIRAFVAVTPDRALACAAQADADFAAGIDRGPMQGIPFAIKDLVDMAGLPTTCGSRAAPATPAATDAAVVERLLAAGAVPLGKVATYEYALVGPSFDGPHPPPVNPWNPDHITGGSSSGSAAAVAAGLVRVAVGTDTGGSIRSPACYCGVVGLKPTHGLVSRHGIFPLSPDLDHAGPLAASVAEAALMLDAMAGFDARDPASRACAGPAAAELGQPIAGMHVGYARDWFATDPALNPAVLVAMDDAVSALSLLGARISLIALPDYAVMEAAGAIILHHRALTIHRHRLHAYGRQALQSLLAGLGLTGADLADARTAARHLRDETDAILSRFDAVVTANVLAPAPPFAAFAGNKAVWTAMRTLPFNLTGHPALALPIGFAGGLPMGMQLIGRAFSEARLCRIGHAFEAATDHAAQRPPRQTGGR</sequence>
<dbReference type="InterPro" id="IPR020556">
    <property type="entry name" value="Amidase_CS"/>
</dbReference>
<gene>
    <name evidence="2" type="ORF">GEU84_004845</name>
</gene>
<dbReference type="EMBL" id="WHUT02000002">
    <property type="protein sequence ID" value="NUB43704.1"/>
    <property type="molecule type" value="Genomic_DNA"/>
</dbReference>
<dbReference type="InterPro" id="IPR000120">
    <property type="entry name" value="Amidase"/>
</dbReference>
<dbReference type="Proteomes" id="UP000484076">
    <property type="component" value="Unassembled WGS sequence"/>
</dbReference>
<evidence type="ECO:0000313" key="3">
    <source>
        <dbReference type="Proteomes" id="UP000484076"/>
    </source>
</evidence>